<name>A0AA39P5J5_9AGAR</name>
<reference evidence="1" key="1">
    <citation type="submission" date="2023-06" db="EMBL/GenBank/DDBJ databases">
        <authorList>
            <consortium name="Lawrence Berkeley National Laboratory"/>
            <person name="Ahrendt S."/>
            <person name="Sahu N."/>
            <person name="Indic B."/>
            <person name="Wong-Bajracharya J."/>
            <person name="Merenyi Z."/>
            <person name="Ke H.-M."/>
            <person name="Monk M."/>
            <person name="Kocsube S."/>
            <person name="Drula E."/>
            <person name="Lipzen A."/>
            <person name="Balint B."/>
            <person name="Henrissat B."/>
            <person name="Andreopoulos B."/>
            <person name="Martin F.M."/>
            <person name="Harder C.B."/>
            <person name="Rigling D."/>
            <person name="Ford K.L."/>
            <person name="Foster G.D."/>
            <person name="Pangilinan J."/>
            <person name="Papanicolaou A."/>
            <person name="Barry K."/>
            <person name="LaButti K."/>
            <person name="Viragh M."/>
            <person name="Koriabine M."/>
            <person name="Yan M."/>
            <person name="Riley R."/>
            <person name="Champramary S."/>
            <person name="Plett K.L."/>
            <person name="Tsai I.J."/>
            <person name="Slot J."/>
            <person name="Sipos G."/>
            <person name="Plett J."/>
            <person name="Nagy L.G."/>
            <person name="Grigoriev I.V."/>
        </authorList>
    </citation>
    <scope>NUCLEOTIDE SEQUENCE</scope>
    <source>
        <strain evidence="1">ICMP 16352</strain>
    </source>
</reference>
<keyword evidence="2" id="KW-1185">Reference proteome</keyword>
<dbReference type="Proteomes" id="UP001175227">
    <property type="component" value="Unassembled WGS sequence"/>
</dbReference>
<gene>
    <name evidence="1" type="ORF">IW261DRAFT_1484869</name>
</gene>
<sequence length="318" mass="35658">MSTCAGVENCTFLSHILRVRRSPRWYSNRRIRCDSLISIPCSDSTAKADDVFLGSFRGDLTKIPLDGWQQFLNQTLVMITVAGIIPKAGVHNCNRCLIPFHSLRCTPFPRSSTREGIGRGDNPNFNVCHRLRSERRILLDRREHWVSVINRDIKSRSQLEGWAPNTADVRIRGVGMSCTRRRWLGLVYSNVLDSFAKRVSVAKELGRLGRSCQEVILTCILPLIRYREPGIERGLQLDNGVCIFLSTVATVAIPRHYYPARGPMSSTRKNRPPPLIALQPAAVNTNVENPGDIGGIASPFPHSANGKRKLDHLDFYTG</sequence>
<dbReference type="AlphaFoldDB" id="A0AA39P5J5"/>
<evidence type="ECO:0000313" key="1">
    <source>
        <dbReference type="EMBL" id="KAK0477976.1"/>
    </source>
</evidence>
<comment type="caution">
    <text evidence="1">The sequence shown here is derived from an EMBL/GenBank/DDBJ whole genome shotgun (WGS) entry which is preliminary data.</text>
</comment>
<evidence type="ECO:0000313" key="2">
    <source>
        <dbReference type="Proteomes" id="UP001175227"/>
    </source>
</evidence>
<accession>A0AA39P5J5</accession>
<proteinExistence type="predicted"/>
<protein>
    <submittedName>
        <fullName evidence="1">Uncharacterized protein</fullName>
    </submittedName>
</protein>
<organism evidence="1 2">
    <name type="scientific">Armillaria novae-zelandiae</name>
    <dbReference type="NCBI Taxonomy" id="153914"/>
    <lineage>
        <taxon>Eukaryota</taxon>
        <taxon>Fungi</taxon>
        <taxon>Dikarya</taxon>
        <taxon>Basidiomycota</taxon>
        <taxon>Agaricomycotina</taxon>
        <taxon>Agaricomycetes</taxon>
        <taxon>Agaricomycetidae</taxon>
        <taxon>Agaricales</taxon>
        <taxon>Marasmiineae</taxon>
        <taxon>Physalacriaceae</taxon>
        <taxon>Armillaria</taxon>
    </lineage>
</organism>
<dbReference type="EMBL" id="JAUEPR010000015">
    <property type="protein sequence ID" value="KAK0477976.1"/>
    <property type="molecule type" value="Genomic_DNA"/>
</dbReference>